<feature type="transmembrane region" description="Helical" evidence="4">
    <location>
        <begin position="51"/>
        <end position="69"/>
    </location>
</feature>
<dbReference type="InterPro" id="IPR020846">
    <property type="entry name" value="MFS_dom"/>
</dbReference>
<feature type="transmembrane region" description="Helical" evidence="4">
    <location>
        <begin position="104"/>
        <end position="126"/>
    </location>
</feature>
<dbReference type="GO" id="GO:0022857">
    <property type="term" value="F:transmembrane transporter activity"/>
    <property type="evidence" value="ECO:0007669"/>
    <property type="project" value="InterPro"/>
</dbReference>
<protein>
    <submittedName>
        <fullName evidence="6">MFS transporter</fullName>
    </submittedName>
</protein>
<dbReference type="Proteomes" id="UP001139293">
    <property type="component" value="Unassembled WGS sequence"/>
</dbReference>
<sequence>MSFLHSSRIVNKALLVLGILLIAISLRSPITGVGPLLDAIRAELHLSATQAGMLTTLPLLAFAFFSPVASKLGGKLGLEQALMLSLLFVASGLCVRSFGSSSTLFLGTIIIGAGIAFANVLLPSLIKRDFPTQITTITSIYVLMMGAGSAISASLAIPLTGFAERLSINVIPSWAVALASLVVFPIIAMLVWLPQLKNHTAPSKDTLQLESHSYLWRNCSAWQITLFLALNSFLMYIFISWLPTILLDKGYSHHQAGVIHGVLQLFTAVPALVLIPFMERIKDKRLLSLALTLMAFVGIIGLLLIPSQAMIWGMLFGFGAGGGFIVALALISLRTSSAYQAATLSGMAQFLGYLVAATGPMIMGEIHEQTGSWQLPLMICAVCSLFWGGFAWLAAKDEVITSGRKPLSLTASESLL</sequence>
<dbReference type="RefSeq" id="WP_248948789.1">
    <property type="nucleotide sequence ID" value="NZ_JAKILB010000002.1"/>
</dbReference>
<dbReference type="Gene3D" id="1.20.1250.20">
    <property type="entry name" value="MFS general substrate transporter like domains"/>
    <property type="match status" value="2"/>
</dbReference>
<feature type="transmembrane region" description="Helical" evidence="4">
    <location>
        <begin position="375"/>
        <end position="395"/>
    </location>
</feature>
<dbReference type="InterPro" id="IPR011701">
    <property type="entry name" value="MFS"/>
</dbReference>
<accession>A0A9X1ZE18</accession>
<dbReference type="PANTHER" id="PTHR23523">
    <property type="match status" value="1"/>
</dbReference>
<evidence type="ECO:0000256" key="2">
    <source>
        <dbReference type="ARBA" id="ARBA00022989"/>
    </source>
</evidence>
<feature type="transmembrane region" description="Helical" evidence="4">
    <location>
        <begin position="311"/>
        <end position="331"/>
    </location>
</feature>
<evidence type="ECO:0000313" key="6">
    <source>
        <dbReference type="EMBL" id="MCL1137665.1"/>
    </source>
</evidence>
<feature type="transmembrane region" description="Helical" evidence="4">
    <location>
        <begin position="286"/>
        <end position="305"/>
    </location>
</feature>
<proteinExistence type="predicted"/>
<dbReference type="PANTHER" id="PTHR23523:SF2">
    <property type="entry name" value="2-NITROIMIDAZOLE TRANSPORTER"/>
    <property type="match status" value="1"/>
</dbReference>
<feature type="transmembrane region" description="Helical" evidence="4">
    <location>
        <begin position="81"/>
        <end position="98"/>
    </location>
</feature>
<reference evidence="6" key="1">
    <citation type="submission" date="2022-01" db="EMBL/GenBank/DDBJ databases">
        <title>Whole genome-based taxonomy of the Shewanellaceae.</title>
        <authorList>
            <person name="Martin-Rodriguez A.J."/>
        </authorList>
    </citation>
    <scope>NUCLEOTIDE SEQUENCE</scope>
    <source>
        <strain evidence="6">KCTC 23973</strain>
    </source>
</reference>
<feature type="transmembrane region" description="Helical" evidence="4">
    <location>
        <begin position="214"/>
        <end position="238"/>
    </location>
</feature>
<feature type="transmembrane region" description="Helical" evidence="4">
    <location>
        <begin position="171"/>
        <end position="193"/>
    </location>
</feature>
<evidence type="ECO:0000256" key="1">
    <source>
        <dbReference type="ARBA" id="ARBA00022692"/>
    </source>
</evidence>
<keyword evidence="7" id="KW-1185">Reference proteome</keyword>
<name>A0A9X1ZE18_9GAMM</name>
<feature type="transmembrane region" description="Helical" evidence="4">
    <location>
        <begin position="258"/>
        <end position="277"/>
    </location>
</feature>
<evidence type="ECO:0000256" key="3">
    <source>
        <dbReference type="ARBA" id="ARBA00023136"/>
    </source>
</evidence>
<feature type="domain" description="Major facilitator superfamily (MFS) profile" evidence="5">
    <location>
        <begin position="13"/>
        <end position="399"/>
    </location>
</feature>
<dbReference type="PROSITE" id="PS50850">
    <property type="entry name" value="MFS"/>
    <property type="match status" value="1"/>
</dbReference>
<keyword evidence="2 4" id="KW-1133">Transmembrane helix</keyword>
<evidence type="ECO:0000313" key="7">
    <source>
        <dbReference type="Proteomes" id="UP001139293"/>
    </source>
</evidence>
<dbReference type="InterPro" id="IPR052524">
    <property type="entry name" value="MFS_Cyanate_Porter"/>
</dbReference>
<dbReference type="SUPFAM" id="SSF103473">
    <property type="entry name" value="MFS general substrate transporter"/>
    <property type="match status" value="1"/>
</dbReference>
<dbReference type="EMBL" id="JAKILB010000002">
    <property type="protein sequence ID" value="MCL1137665.1"/>
    <property type="molecule type" value="Genomic_DNA"/>
</dbReference>
<dbReference type="InterPro" id="IPR036259">
    <property type="entry name" value="MFS_trans_sf"/>
</dbReference>
<gene>
    <name evidence="6" type="ORF">L2740_03780</name>
</gene>
<evidence type="ECO:0000259" key="5">
    <source>
        <dbReference type="PROSITE" id="PS50850"/>
    </source>
</evidence>
<comment type="caution">
    <text evidence="6">The sequence shown here is derived from an EMBL/GenBank/DDBJ whole genome shotgun (WGS) entry which is preliminary data.</text>
</comment>
<dbReference type="Pfam" id="PF07690">
    <property type="entry name" value="MFS_1"/>
    <property type="match status" value="1"/>
</dbReference>
<keyword evidence="1 4" id="KW-0812">Transmembrane</keyword>
<feature type="transmembrane region" description="Helical" evidence="4">
    <location>
        <begin position="138"/>
        <end position="159"/>
    </location>
</feature>
<keyword evidence="3 4" id="KW-0472">Membrane</keyword>
<feature type="transmembrane region" description="Helical" evidence="4">
    <location>
        <begin position="343"/>
        <end position="363"/>
    </location>
</feature>
<evidence type="ECO:0000256" key="4">
    <source>
        <dbReference type="SAM" id="Phobius"/>
    </source>
</evidence>
<organism evidence="6 7">
    <name type="scientific">Shewanella pneumatophori</name>
    <dbReference type="NCBI Taxonomy" id="314092"/>
    <lineage>
        <taxon>Bacteria</taxon>
        <taxon>Pseudomonadati</taxon>
        <taxon>Pseudomonadota</taxon>
        <taxon>Gammaproteobacteria</taxon>
        <taxon>Alteromonadales</taxon>
        <taxon>Shewanellaceae</taxon>
        <taxon>Shewanella</taxon>
    </lineage>
</organism>
<dbReference type="AlphaFoldDB" id="A0A9X1ZE18"/>